<dbReference type="GO" id="GO:0071786">
    <property type="term" value="P:endoplasmic reticulum tubular network organization"/>
    <property type="evidence" value="ECO:0007669"/>
    <property type="project" value="TreeGrafter"/>
</dbReference>
<evidence type="ECO:0000256" key="1">
    <source>
        <dbReference type="RuleBase" id="RU362006"/>
    </source>
</evidence>
<dbReference type="GO" id="GO:0008017">
    <property type="term" value="F:microtubule binding"/>
    <property type="evidence" value="ECO:0007669"/>
    <property type="project" value="TreeGrafter"/>
</dbReference>
<feature type="transmembrane region" description="Helical" evidence="1">
    <location>
        <begin position="39"/>
        <end position="62"/>
    </location>
</feature>
<accession>A0A0K8REZ7</accession>
<feature type="transmembrane region" description="Helical" evidence="1">
    <location>
        <begin position="68"/>
        <end position="88"/>
    </location>
</feature>
<comment type="subcellular location">
    <subcellularLocation>
        <location evidence="1">Membrane</location>
        <topology evidence="1">Multi-pass membrane protein</topology>
    </subcellularLocation>
</comment>
<organism evidence="3">
    <name type="scientific">Ixodes ricinus</name>
    <name type="common">Common tick</name>
    <name type="synonym">Acarus ricinus</name>
    <dbReference type="NCBI Taxonomy" id="34613"/>
    <lineage>
        <taxon>Eukaryota</taxon>
        <taxon>Metazoa</taxon>
        <taxon>Ecdysozoa</taxon>
        <taxon>Arthropoda</taxon>
        <taxon>Chelicerata</taxon>
        <taxon>Arachnida</taxon>
        <taxon>Acari</taxon>
        <taxon>Parasitiformes</taxon>
        <taxon>Ixodida</taxon>
        <taxon>Ixodoidea</taxon>
        <taxon>Ixodidae</taxon>
        <taxon>Ixodinae</taxon>
        <taxon>Ixodes</taxon>
    </lineage>
</organism>
<evidence type="ECO:0000256" key="2">
    <source>
        <dbReference type="SAM" id="MobiDB-lite"/>
    </source>
</evidence>
<sequence>MISGIISRLIVMVCGMLYPAYASYKAVKNKDVREYMKWMMYWVVFALFTCVETFADILISWLPFYYEIKILFVLWLLSPATMGSSILYRRFVHPQLMLREPEIDEMIARARDQGYTAVLQLGSRGLSYAANVVVQTAIKGHKVVTNHVLRELAVQQMAGRITQAEGYGGGSMERMSLSLSGDQVDSLLSPLRMSPGAGRPLGIANAEPHLEVAENWTNMETEESESGSSSTIGGTMDHQRGGAHVQTVRNEATSPLVSGGSGAPVSRRPRRNATHTTRTGSLRRSARITAKTSASKQLET</sequence>
<protein>
    <recommendedName>
        <fullName evidence="1">Receptor expression-enhancing protein</fullName>
    </recommendedName>
</protein>
<feature type="compositionally biased region" description="Polar residues" evidence="2">
    <location>
        <begin position="247"/>
        <end position="256"/>
    </location>
</feature>
<dbReference type="PANTHER" id="PTHR12300">
    <property type="entry name" value="HVA22-LIKE PROTEINS"/>
    <property type="match status" value="1"/>
</dbReference>
<dbReference type="GO" id="GO:0071782">
    <property type="term" value="C:endoplasmic reticulum tubular network"/>
    <property type="evidence" value="ECO:0007669"/>
    <property type="project" value="TreeGrafter"/>
</dbReference>
<comment type="similarity">
    <text evidence="1">Belongs to the DP1 family.</text>
</comment>
<feature type="compositionally biased region" description="Low complexity" evidence="2">
    <location>
        <begin position="226"/>
        <end position="235"/>
    </location>
</feature>
<dbReference type="GO" id="GO:0005881">
    <property type="term" value="C:cytoplasmic microtubule"/>
    <property type="evidence" value="ECO:0007669"/>
    <property type="project" value="TreeGrafter"/>
</dbReference>
<keyword evidence="1" id="KW-0812">Transmembrane</keyword>
<feature type="region of interest" description="Disordered" evidence="2">
    <location>
        <begin position="219"/>
        <end position="300"/>
    </location>
</feature>
<dbReference type="EMBL" id="GADI01004177">
    <property type="protein sequence ID" value="JAA69631.1"/>
    <property type="molecule type" value="mRNA"/>
</dbReference>
<dbReference type="PANTHER" id="PTHR12300:SF117">
    <property type="entry name" value="LP05237P-RELATED"/>
    <property type="match status" value="1"/>
</dbReference>
<name>A0A0K8REZ7_IXORI</name>
<dbReference type="Pfam" id="PF03134">
    <property type="entry name" value="TB2_DP1_HVA22"/>
    <property type="match status" value="1"/>
</dbReference>
<feature type="transmembrane region" description="Helical" evidence="1">
    <location>
        <begin position="6"/>
        <end position="27"/>
    </location>
</feature>
<dbReference type="InterPro" id="IPR004345">
    <property type="entry name" value="TB2_DP1_HVA22"/>
</dbReference>
<dbReference type="AlphaFoldDB" id="A0A0K8REZ7"/>
<proteinExistence type="evidence at transcript level"/>
<evidence type="ECO:0000313" key="3">
    <source>
        <dbReference type="EMBL" id="JAA69631.1"/>
    </source>
</evidence>
<keyword evidence="1" id="KW-1133">Transmembrane helix</keyword>
<reference evidence="3" key="1">
    <citation type="submission" date="2012-12" db="EMBL/GenBank/DDBJ databases">
        <title>Identification and characterization of a phenylalanine ammonia-lyase gene family in Isatis indigotica Fort.</title>
        <authorList>
            <person name="Liu Q."/>
            <person name="Chen J."/>
            <person name="Zhou X."/>
            <person name="Di P."/>
            <person name="Xiao Y."/>
            <person name="Xuan H."/>
            <person name="Zhang L."/>
            <person name="Chen W."/>
        </authorList>
    </citation>
    <scope>NUCLEOTIDE SEQUENCE</scope>
    <source>
        <tissue evidence="3">Salivary gland</tissue>
    </source>
</reference>
<keyword evidence="1" id="KW-0472">Membrane</keyword>
<feature type="compositionally biased region" description="Polar residues" evidence="2">
    <location>
        <begin position="290"/>
        <end position="300"/>
    </location>
</feature>
<dbReference type="GO" id="GO:0005789">
    <property type="term" value="C:endoplasmic reticulum membrane"/>
    <property type="evidence" value="ECO:0007669"/>
    <property type="project" value="TreeGrafter"/>
</dbReference>